<dbReference type="InterPro" id="IPR043129">
    <property type="entry name" value="ATPase_NBD"/>
</dbReference>
<keyword evidence="2 3" id="KW-0418">Kinase</keyword>
<keyword evidence="3" id="KW-0324">Glycolysis</keyword>
<dbReference type="EC" id="2.7.1.2" evidence="3"/>
<reference evidence="5" key="1">
    <citation type="submission" date="2023-01" db="EMBL/GenBank/DDBJ databases">
        <title>Draft genome sequence of Nocardiopsis sp. LSu2-4 isolated from halophytes.</title>
        <authorList>
            <person name="Duangmal K."/>
            <person name="Chantavorakit T."/>
        </authorList>
    </citation>
    <scope>NUCLEOTIDE SEQUENCE</scope>
    <source>
        <strain evidence="5">LSu2-4</strain>
    </source>
</reference>
<dbReference type="RefSeq" id="WP_270676716.1">
    <property type="nucleotide sequence ID" value="NZ_JAQFWP010000008.1"/>
</dbReference>
<dbReference type="InterPro" id="IPR050201">
    <property type="entry name" value="Bacterial_glucokinase"/>
</dbReference>
<dbReference type="GO" id="GO:0004340">
    <property type="term" value="F:glucokinase activity"/>
    <property type="evidence" value="ECO:0007669"/>
    <property type="project" value="UniProtKB-EC"/>
</dbReference>
<dbReference type="Gene3D" id="3.40.367.20">
    <property type="match status" value="1"/>
</dbReference>
<proteinExistence type="inferred from homology"/>
<sequence length="331" mass="34220">MQSAPTAERPWIVGDIGGTNARFGLVQAPGGRPVHVGKVPSALHDGLASAARAYLDGLADPVRPSAACVAVAGPVLEDRIRLTNVGWDFSVEETRTGMGMDHLEVVNDFAALAQSLPVLGEDDLLPLGGPATDPAAPMAVLGPGTGLGVAGLVPLPTGGWLPLPGEGGHVDAPVVEDIEAEVVRVITAERGRVSAEALLSGPGLPRLYRALAQVRGEAARQLSPQEITAAGVHPEGAEPLCRETLEVFGALLGGFAGNVALTLGATGGVFLGGGVLPRIPEVLRNGRFRLRFEAKGRMTDYLKNIATVLITADNPALMGAAARLDHRLERM</sequence>
<keyword evidence="3" id="KW-0963">Cytoplasm</keyword>
<keyword evidence="1 3" id="KW-0808">Transferase</keyword>
<comment type="similarity">
    <text evidence="3 4">Belongs to the bacterial glucokinase family.</text>
</comment>
<dbReference type="EMBL" id="JAQFWP010000008">
    <property type="protein sequence ID" value="MDA2804117.1"/>
    <property type="molecule type" value="Genomic_DNA"/>
</dbReference>
<organism evidence="5 6">
    <name type="scientific">Nocardiopsis suaedae</name>
    <dbReference type="NCBI Taxonomy" id="3018444"/>
    <lineage>
        <taxon>Bacteria</taxon>
        <taxon>Bacillati</taxon>
        <taxon>Actinomycetota</taxon>
        <taxon>Actinomycetes</taxon>
        <taxon>Streptosporangiales</taxon>
        <taxon>Nocardiopsidaceae</taxon>
        <taxon>Nocardiopsis</taxon>
    </lineage>
</organism>
<dbReference type="NCBIfam" id="TIGR00749">
    <property type="entry name" value="glk"/>
    <property type="match status" value="1"/>
</dbReference>
<evidence type="ECO:0000256" key="4">
    <source>
        <dbReference type="RuleBase" id="RU004046"/>
    </source>
</evidence>
<evidence type="ECO:0000256" key="1">
    <source>
        <dbReference type="ARBA" id="ARBA00022679"/>
    </source>
</evidence>
<accession>A0ABT4TJ25</accession>
<evidence type="ECO:0000256" key="3">
    <source>
        <dbReference type="HAMAP-Rule" id="MF_00524"/>
    </source>
</evidence>
<keyword evidence="3" id="KW-0067">ATP-binding</keyword>
<evidence type="ECO:0000313" key="6">
    <source>
        <dbReference type="Proteomes" id="UP001165685"/>
    </source>
</evidence>
<dbReference type="HAMAP" id="MF_00524">
    <property type="entry name" value="Glucokinase"/>
    <property type="match status" value="1"/>
</dbReference>
<dbReference type="CDD" id="cd24008">
    <property type="entry name" value="ASKHA_NBD_GLK"/>
    <property type="match status" value="1"/>
</dbReference>
<comment type="catalytic activity">
    <reaction evidence="3">
        <text>D-glucose + ATP = D-glucose 6-phosphate + ADP + H(+)</text>
        <dbReference type="Rhea" id="RHEA:17825"/>
        <dbReference type="ChEBI" id="CHEBI:4167"/>
        <dbReference type="ChEBI" id="CHEBI:15378"/>
        <dbReference type="ChEBI" id="CHEBI:30616"/>
        <dbReference type="ChEBI" id="CHEBI:61548"/>
        <dbReference type="ChEBI" id="CHEBI:456216"/>
        <dbReference type="EC" id="2.7.1.2"/>
    </reaction>
</comment>
<dbReference type="SUPFAM" id="SSF53067">
    <property type="entry name" value="Actin-like ATPase domain"/>
    <property type="match status" value="1"/>
</dbReference>
<evidence type="ECO:0000313" key="5">
    <source>
        <dbReference type="EMBL" id="MDA2804117.1"/>
    </source>
</evidence>
<comment type="subcellular location">
    <subcellularLocation>
        <location evidence="3">Cytoplasm</location>
    </subcellularLocation>
</comment>
<name>A0ABT4TJ25_9ACTN</name>
<gene>
    <name evidence="3 5" type="primary">glk</name>
    <name evidence="5" type="ORF">O4U47_06305</name>
</gene>
<dbReference type="InterPro" id="IPR003836">
    <property type="entry name" value="Glucokinase"/>
</dbReference>
<keyword evidence="3" id="KW-0547">Nucleotide-binding</keyword>
<evidence type="ECO:0000256" key="2">
    <source>
        <dbReference type="ARBA" id="ARBA00022777"/>
    </source>
</evidence>
<dbReference type="PANTHER" id="PTHR47690:SF1">
    <property type="entry name" value="GLUCOKINASE"/>
    <property type="match status" value="1"/>
</dbReference>
<dbReference type="Gene3D" id="3.30.420.40">
    <property type="match status" value="1"/>
</dbReference>
<feature type="binding site" evidence="3">
    <location>
        <begin position="14"/>
        <end position="19"/>
    </location>
    <ligand>
        <name>ATP</name>
        <dbReference type="ChEBI" id="CHEBI:30616"/>
    </ligand>
</feature>
<dbReference type="Proteomes" id="UP001165685">
    <property type="component" value="Unassembled WGS sequence"/>
</dbReference>
<comment type="caution">
    <text evidence="5">The sequence shown here is derived from an EMBL/GenBank/DDBJ whole genome shotgun (WGS) entry which is preliminary data.</text>
</comment>
<dbReference type="PANTHER" id="PTHR47690">
    <property type="entry name" value="GLUCOKINASE"/>
    <property type="match status" value="1"/>
</dbReference>
<dbReference type="Pfam" id="PF02685">
    <property type="entry name" value="Glucokinase"/>
    <property type="match status" value="1"/>
</dbReference>
<keyword evidence="6" id="KW-1185">Reference proteome</keyword>
<protein>
    <recommendedName>
        <fullName evidence="3">Glucokinase</fullName>
        <ecNumber evidence="3">2.7.1.2</ecNumber>
    </recommendedName>
    <alternativeName>
        <fullName evidence="3">Glucose kinase</fullName>
    </alternativeName>
</protein>